<sequence>MNRASGIIMHIASLPGEYGIGTFGESAYKFADFLSKAGQKYWQILPLGPTSYGDSPYQSFSAFAGNPYFIDFDLLNKEGLLKKSDYENIDFGNNRESIDYGILFKEKMRVLRIAYENSIGKDREEIEKFREENKLWLEDYALFMAIKEEFNLVSWQKWDEDIKTREKSTLEKYKKKLVKEVDYWIFLQYHFFKEWNNLKKYVKDLGIEFIGDMPIYVAEDSSDVWANPELFLLDENKIPKKVAGCPPDAFSATGQLWGNPIYNWDYLEKTGYEWWIDRVRASLKLYDVVRIDHFRGFESYWEIPHGEDTAVNGKWIKGPNIKLFDAIKEKLGDVKVIAEDLGYLTKEVLDFRDETGFPGMKVLQFAFDSREESDYLPHNYTRNCVAYTGTHDNDTCRGWFETTGSKSDVEYAKKYLKLTKEEGYNWGFIRGVWSSVADTSIALMQDFLNLGNEARINYPSTLGGNWMWRVKEEDLTDRLAEKIRDITKLYGRMNNNG</sequence>
<keyword evidence="7 10" id="KW-0119">Carbohydrate metabolism</keyword>
<evidence type="ECO:0000256" key="9">
    <source>
        <dbReference type="ARBA" id="ARBA00031501"/>
    </source>
</evidence>
<accession>A0ABT9UWL9</accession>
<protein>
    <recommendedName>
        <fullName evidence="4 10">4-alpha-glucanotransferase</fullName>
        <ecNumber evidence="3 10">2.4.1.25</ecNumber>
    </recommendedName>
    <alternativeName>
        <fullName evidence="8 10">Amylomaltase</fullName>
    </alternativeName>
    <alternativeName>
        <fullName evidence="9 10">Disproportionating enzyme</fullName>
    </alternativeName>
</protein>
<dbReference type="PANTHER" id="PTHR32438">
    <property type="entry name" value="4-ALPHA-GLUCANOTRANSFERASE DPE1, CHLOROPLASTIC/AMYLOPLASTIC"/>
    <property type="match status" value="1"/>
</dbReference>
<gene>
    <name evidence="11" type="ORF">J2S18_002696</name>
</gene>
<comment type="similarity">
    <text evidence="2 10">Belongs to the disproportionating enzyme family.</text>
</comment>
<evidence type="ECO:0000256" key="2">
    <source>
        <dbReference type="ARBA" id="ARBA00005684"/>
    </source>
</evidence>
<dbReference type="RefSeq" id="WP_307487471.1">
    <property type="nucleotide sequence ID" value="NZ_JAUSUF010000012.1"/>
</dbReference>
<dbReference type="InterPro" id="IPR003385">
    <property type="entry name" value="Glyco_hydro_77"/>
</dbReference>
<dbReference type="NCBIfam" id="TIGR00217">
    <property type="entry name" value="malQ"/>
    <property type="match status" value="1"/>
</dbReference>
<organism evidence="11 12">
    <name type="scientific">Eubacterium multiforme</name>
    <dbReference type="NCBI Taxonomy" id="83339"/>
    <lineage>
        <taxon>Bacteria</taxon>
        <taxon>Bacillati</taxon>
        <taxon>Bacillota</taxon>
        <taxon>Clostridia</taxon>
        <taxon>Eubacteriales</taxon>
        <taxon>Eubacteriaceae</taxon>
        <taxon>Eubacterium</taxon>
    </lineage>
</organism>
<evidence type="ECO:0000256" key="1">
    <source>
        <dbReference type="ARBA" id="ARBA00000439"/>
    </source>
</evidence>
<comment type="caution">
    <text evidence="11">The sequence shown here is derived from an EMBL/GenBank/DDBJ whole genome shotgun (WGS) entry which is preliminary data.</text>
</comment>
<evidence type="ECO:0000313" key="11">
    <source>
        <dbReference type="EMBL" id="MDQ0150726.1"/>
    </source>
</evidence>
<keyword evidence="6 10" id="KW-0808">Transferase</keyword>
<dbReference type="NCBIfam" id="NF011080">
    <property type="entry name" value="PRK14508.1-3"/>
    <property type="match status" value="1"/>
</dbReference>
<proteinExistence type="inferred from homology"/>
<dbReference type="EC" id="2.4.1.25" evidence="3 10"/>
<keyword evidence="5 10" id="KW-0328">Glycosyltransferase</keyword>
<dbReference type="Proteomes" id="UP001228504">
    <property type="component" value="Unassembled WGS sequence"/>
</dbReference>
<reference evidence="11 12" key="1">
    <citation type="submission" date="2023-07" db="EMBL/GenBank/DDBJ databases">
        <title>Genomic Encyclopedia of Type Strains, Phase IV (KMG-IV): sequencing the most valuable type-strain genomes for metagenomic binning, comparative biology and taxonomic classification.</title>
        <authorList>
            <person name="Goeker M."/>
        </authorList>
    </citation>
    <scope>NUCLEOTIDE SEQUENCE [LARGE SCALE GENOMIC DNA]</scope>
    <source>
        <strain evidence="11 12">DSM 20694</strain>
    </source>
</reference>
<evidence type="ECO:0000256" key="4">
    <source>
        <dbReference type="ARBA" id="ARBA00020295"/>
    </source>
</evidence>
<evidence type="ECO:0000256" key="3">
    <source>
        <dbReference type="ARBA" id="ARBA00012560"/>
    </source>
</evidence>
<comment type="catalytic activity">
    <reaction evidence="1 10">
        <text>Transfers a segment of a (1-&gt;4)-alpha-D-glucan to a new position in an acceptor, which may be glucose or a (1-&gt;4)-alpha-D-glucan.</text>
        <dbReference type="EC" id="2.4.1.25"/>
    </reaction>
</comment>
<evidence type="ECO:0000256" key="6">
    <source>
        <dbReference type="ARBA" id="ARBA00022679"/>
    </source>
</evidence>
<evidence type="ECO:0000256" key="7">
    <source>
        <dbReference type="ARBA" id="ARBA00023277"/>
    </source>
</evidence>
<dbReference type="Pfam" id="PF02446">
    <property type="entry name" value="Glyco_hydro_77"/>
    <property type="match status" value="1"/>
</dbReference>
<keyword evidence="12" id="KW-1185">Reference proteome</keyword>
<dbReference type="GO" id="GO:0004134">
    <property type="term" value="F:4-alpha-glucanotransferase activity"/>
    <property type="evidence" value="ECO:0007669"/>
    <property type="project" value="UniProtKB-EC"/>
</dbReference>
<dbReference type="EMBL" id="JAUSUF010000012">
    <property type="protein sequence ID" value="MDQ0150726.1"/>
    <property type="molecule type" value="Genomic_DNA"/>
</dbReference>
<dbReference type="SUPFAM" id="SSF51445">
    <property type="entry name" value="(Trans)glycosidases"/>
    <property type="match status" value="1"/>
</dbReference>
<evidence type="ECO:0000256" key="8">
    <source>
        <dbReference type="ARBA" id="ARBA00031423"/>
    </source>
</evidence>
<evidence type="ECO:0000256" key="5">
    <source>
        <dbReference type="ARBA" id="ARBA00022676"/>
    </source>
</evidence>
<evidence type="ECO:0000256" key="10">
    <source>
        <dbReference type="RuleBase" id="RU361207"/>
    </source>
</evidence>
<name>A0ABT9UWL9_9FIRM</name>
<dbReference type="Gene3D" id="3.20.20.80">
    <property type="entry name" value="Glycosidases"/>
    <property type="match status" value="1"/>
</dbReference>
<dbReference type="PANTHER" id="PTHR32438:SF5">
    <property type="entry name" value="4-ALPHA-GLUCANOTRANSFERASE DPE1, CHLOROPLASTIC_AMYLOPLASTIC"/>
    <property type="match status" value="1"/>
</dbReference>
<dbReference type="InterPro" id="IPR017853">
    <property type="entry name" value="GH"/>
</dbReference>
<evidence type="ECO:0000313" key="12">
    <source>
        <dbReference type="Proteomes" id="UP001228504"/>
    </source>
</evidence>